<evidence type="ECO:0000313" key="1">
    <source>
        <dbReference type="EMBL" id="KAI3925939.1"/>
    </source>
</evidence>
<sequence length="72" mass="8071">MMIIRILLTHQRSNMDMDSFGGGLPKLMLKFIPTYVHSFGVQSTGQNMFLSDTHVLGESRVSVSPWTSVTLQ</sequence>
<keyword evidence="2" id="KW-1185">Reference proteome</keyword>
<dbReference type="Proteomes" id="UP001202328">
    <property type="component" value="Unassembled WGS sequence"/>
</dbReference>
<name>A0AAD4SYR1_9MAGN</name>
<reference evidence="1" key="1">
    <citation type="submission" date="2022-04" db="EMBL/GenBank/DDBJ databases">
        <title>A functionally conserved STORR gene fusion in Papaver species that diverged 16.8 million years ago.</title>
        <authorList>
            <person name="Catania T."/>
        </authorList>
    </citation>
    <scope>NUCLEOTIDE SEQUENCE</scope>
    <source>
        <strain evidence="1">S-188037</strain>
    </source>
</reference>
<comment type="caution">
    <text evidence="1">The sequence shown here is derived from an EMBL/GenBank/DDBJ whole genome shotgun (WGS) entry which is preliminary data.</text>
</comment>
<gene>
    <name evidence="1" type="ORF">MKW98_028075</name>
</gene>
<dbReference type="AlphaFoldDB" id="A0AAD4SYR1"/>
<protein>
    <submittedName>
        <fullName evidence="1">Uncharacterized protein</fullName>
    </submittedName>
</protein>
<proteinExistence type="predicted"/>
<accession>A0AAD4SYR1</accession>
<dbReference type="EMBL" id="JAJJMB010008071">
    <property type="protein sequence ID" value="KAI3925939.1"/>
    <property type="molecule type" value="Genomic_DNA"/>
</dbReference>
<organism evidence="1 2">
    <name type="scientific">Papaver atlanticum</name>
    <dbReference type="NCBI Taxonomy" id="357466"/>
    <lineage>
        <taxon>Eukaryota</taxon>
        <taxon>Viridiplantae</taxon>
        <taxon>Streptophyta</taxon>
        <taxon>Embryophyta</taxon>
        <taxon>Tracheophyta</taxon>
        <taxon>Spermatophyta</taxon>
        <taxon>Magnoliopsida</taxon>
        <taxon>Ranunculales</taxon>
        <taxon>Papaveraceae</taxon>
        <taxon>Papaveroideae</taxon>
        <taxon>Papaver</taxon>
    </lineage>
</organism>
<evidence type="ECO:0000313" key="2">
    <source>
        <dbReference type="Proteomes" id="UP001202328"/>
    </source>
</evidence>